<organism evidence="2 3">
    <name type="scientific">Dicentrarchus labrax</name>
    <name type="common">European seabass</name>
    <name type="synonym">Morone labrax</name>
    <dbReference type="NCBI Taxonomy" id="13489"/>
    <lineage>
        <taxon>Eukaryota</taxon>
        <taxon>Metazoa</taxon>
        <taxon>Chordata</taxon>
        <taxon>Craniata</taxon>
        <taxon>Vertebrata</taxon>
        <taxon>Euteleostomi</taxon>
        <taxon>Actinopterygii</taxon>
        <taxon>Neopterygii</taxon>
        <taxon>Teleostei</taxon>
        <taxon>Neoteleostei</taxon>
        <taxon>Acanthomorphata</taxon>
        <taxon>Eupercaria</taxon>
        <taxon>Moronidae</taxon>
        <taxon>Dicentrarchus</taxon>
    </lineage>
</organism>
<feature type="region of interest" description="Disordered" evidence="1">
    <location>
        <begin position="192"/>
        <end position="234"/>
    </location>
</feature>
<proteinExistence type="predicted"/>
<dbReference type="AlphaFoldDB" id="A0A8P4JZT5"/>
<reference evidence="2" key="2">
    <citation type="submission" date="2025-09" db="UniProtKB">
        <authorList>
            <consortium name="Ensembl"/>
        </authorList>
    </citation>
    <scope>IDENTIFICATION</scope>
</reference>
<protein>
    <submittedName>
        <fullName evidence="2">Uncharacterized protein</fullName>
    </submittedName>
</protein>
<feature type="compositionally biased region" description="Acidic residues" evidence="1">
    <location>
        <begin position="203"/>
        <end position="212"/>
    </location>
</feature>
<dbReference type="Proteomes" id="UP000694389">
    <property type="component" value="Unassembled WGS sequence"/>
</dbReference>
<name>A0A8P4JZT5_DICLA</name>
<evidence type="ECO:0000256" key="1">
    <source>
        <dbReference type="SAM" id="MobiDB-lite"/>
    </source>
</evidence>
<feature type="region of interest" description="Disordered" evidence="1">
    <location>
        <begin position="385"/>
        <end position="595"/>
    </location>
</feature>
<dbReference type="GeneTree" id="ENSGT01060000253500"/>
<keyword evidence="3" id="KW-1185">Reference proteome</keyword>
<evidence type="ECO:0000313" key="2">
    <source>
        <dbReference type="Ensembl" id="ENSDLAP00005069959.1"/>
    </source>
</evidence>
<feature type="compositionally biased region" description="Low complexity" evidence="1">
    <location>
        <begin position="584"/>
        <end position="595"/>
    </location>
</feature>
<accession>A0A8P4JZT5</accession>
<reference evidence="2" key="1">
    <citation type="submission" date="2025-08" db="UniProtKB">
        <authorList>
            <consortium name="Ensembl"/>
        </authorList>
    </citation>
    <scope>IDENTIFICATION</scope>
</reference>
<evidence type="ECO:0000313" key="3">
    <source>
        <dbReference type="Proteomes" id="UP000694389"/>
    </source>
</evidence>
<feature type="compositionally biased region" description="Polar residues" evidence="1">
    <location>
        <begin position="216"/>
        <end position="234"/>
    </location>
</feature>
<dbReference type="Ensembl" id="ENSDLAT00005080734.1">
    <property type="protein sequence ID" value="ENSDLAP00005069959.1"/>
    <property type="gene ID" value="ENSDLAG00005034124.1"/>
</dbReference>
<sequence>MVFQVSSCLKGYLAKVEYRCQCWRPKSPKRSECPDDILESEEEESTESIKSAISVHSVTKAVTNILVSWSSENPEIAHTPSFLTILDAEAAAPEIVRNALETLHYPDIEDCARNSEESLVPIPHFNMRSIVGKVRDFYTSQASINKDTTDNSQTARRLSFLKFAKNQYKKMMAQLMKASDKEHPDFLVSLRQDSGSSQQRLTEEDDASEDFLEQTVPESPTPESEAGSQSNMGSTAEIKKLSSVDFETIKIDLDSLFQQLISPDKPAVLGTKTLENTMSSEHIRKFAKELTDKLCDHLMSIQTFQRSAAPMTRSLSYSDISELRREVDATTQFPFSPDVMYAMTEDAVRKFLQQVLLWVNMEPSNKSSRGNAVHGALKDIEELITKTLTTPEDENVIEPEDENIEPEDENVIELEDENIELDGENAVEPEDENIELEDENVIEPEDENVIEPEDENIESEDENAIEPEDENIEPEGENVIEPEDENAIEPEDENIEPEDENVIEPEDENIESEDENAIEPEDENIEPEDENIEPEDENAIEPEDENAIESEDENIEPDDENVIEPEDENTIEPEDENSGPSVVSTNTSTTRTHTAQRITTQIITALVMRMIIKAPQKTMKGLQIEDIDALIKRLTDKAQVQIVITDSAVRKIKHSMKKVNKAVMEDLKEEFGSQELLLEAAMGSDPVSFDEAFVKQLKSQLNVLLSTNKKAAVVRFFRAVGNALTKPFRCCIVGCSTE</sequence>
<feature type="compositionally biased region" description="Acidic residues" evidence="1">
    <location>
        <begin position="391"/>
        <end position="577"/>
    </location>
</feature>